<dbReference type="PaxDb" id="29760-VIT_13s0067g01390.t01"/>
<evidence type="ECO:0000313" key="2">
    <source>
        <dbReference type="Proteomes" id="UP000009183"/>
    </source>
</evidence>
<keyword evidence="2" id="KW-1185">Reference proteome</keyword>
<dbReference type="HOGENOM" id="CLU_2946339_0_0_1"/>
<dbReference type="InParanoid" id="F6I6M6"/>
<reference evidence="2" key="1">
    <citation type="journal article" date="2007" name="Nature">
        <title>The grapevine genome sequence suggests ancestral hexaploidization in major angiosperm phyla.</title>
        <authorList>
            <consortium name="The French-Italian Public Consortium for Grapevine Genome Characterization."/>
            <person name="Jaillon O."/>
            <person name="Aury J.-M."/>
            <person name="Noel B."/>
            <person name="Policriti A."/>
            <person name="Clepet C."/>
            <person name="Casagrande A."/>
            <person name="Choisne N."/>
            <person name="Aubourg S."/>
            <person name="Vitulo N."/>
            <person name="Jubin C."/>
            <person name="Vezzi A."/>
            <person name="Legeai F."/>
            <person name="Hugueney P."/>
            <person name="Dasilva C."/>
            <person name="Horner D."/>
            <person name="Mica E."/>
            <person name="Jublot D."/>
            <person name="Poulain J."/>
            <person name="Bruyere C."/>
            <person name="Billault A."/>
            <person name="Segurens B."/>
            <person name="Gouyvenoux M."/>
            <person name="Ugarte E."/>
            <person name="Cattonaro F."/>
            <person name="Anthouard V."/>
            <person name="Vico V."/>
            <person name="Del Fabbro C."/>
            <person name="Alaux M."/>
            <person name="Di Gaspero G."/>
            <person name="Dumas V."/>
            <person name="Felice N."/>
            <person name="Paillard S."/>
            <person name="Juman I."/>
            <person name="Moroldo M."/>
            <person name="Scalabrin S."/>
            <person name="Canaguier A."/>
            <person name="Le Clainche I."/>
            <person name="Malacrida G."/>
            <person name="Durand E."/>
            <person name="Pesole G."/>
            <person name="Laucou V."/>
            <person name="Chatelet P."/>
            <person name="Merdinoglu D."/>
            <person name="Delledonne M."/>
            <person name="Pezzotti M."/>
            <person name="Lecharny A."/>
            <person name="Scarpelli C."/>
            <person name="Artiguenave F."/>
            <person name="Pe M.E."/>
            <person name="Valle G."/>
            <person name="Morgante M."/>
            <person name="Caboche M."/>
            <person name="Adam-Blondon A.-F."/>
            <person name="Weissenbach J."/>
            <person name="Quetier F."/>
            <person name="Wincker P."/>
        </authorList>
    </citation>
    <scope>NUCLEOTIDE SEQUENCE [LARGE SCALE GENOMIC DNA]</scope>
    <source>
        <strain evidence="2">cv. Pinot noir / PN40024</strain>
    </source>
</reference>
<name>F6I6M6_VITVI</name>
<proteinExistence type="predicted"/>
<dbReference type="ExpressionAtlas" id="F6I6M6">
    <property type="expression patterns" value="baseline"/>
</dbReference>
<dbReference type="Proteomes" id="UP000009183">
    <property type="component" value="Chromosome 13, unordered"/>
</dbReference>
<organism evidence="1 2">
    <name type="scientific">Vitis vinifera</name>
    <name type="common">Grape</name>
    <dbReference type="NCBI Taxonomy" id="29760"/>
    <lineage>
        <taxon>Eukaryota</taxon>
        <taxon>Viridiplantae</taxon>
        <taxon>Streptophyta</taxon>
        <taxon>Embryophyta</taxon>
        <taxon>Tracheophyta</taxon>
        <taxon>Spermatophyta</taxon>
        <taxon>Magnoliopsida</taxon>
        <taxon>eudicotyledons</taxon>
        <taxon>Gunneridae</taxon>
        <taxon>Pentapetalae</taxon>
        <taxon>rosids</taxon>
        <taxon>Vitales</taxon>
        <taxon>Vitaceae</taxon>
        <taxon>Viteae</taxon>
        <taxon>Vitis</taxon>
    </lineage>
</organism>
<evidence type="ECO:0000313" key="1">
    <source>
        <dbReference type="EMBL" id="CCB62594.1"/>
    </source>
</evidence>
<dbReference type="AlphaFoldDB" id="F6I6M6"/>
<gene>
    <name evidence="1" type="ordered locus">VIT_13s0067g01390</name>
</gene>
<protein>
    <submittedName>
        <fullName evidence="1">Uncharacterized protein</fullName>
    </submittedName>
</protein>
<accession>F6I6M6</accession>
<dbReference type="EMBL" id="FN596756">
    <property type="protein sequence ID" value="CCB62594.1"/>
    <property type="molecule type" value="Genomic_DNA"/>
</dbReference>
<sequence length="60" mass="6779">MTCSQLVHGSRQPIKGCSAPPPNWRDHWSWLSGWVSYGECTSVYGYTLDKTYGSVSIYSF</sequence>